<evidence type="ECO:0008006" key="3">
    <source>
        <dbReference type="Google" id="ProtNLM"/>
    </source>
</evidence>
<dbReference type="STRING" id="83219.PM02_14085"/>
<keyword evidence="2" id="KW-1185">Reference proteome</keyword>
<dbReference type="eggNOG" id="ENOG5032UJ2">
    <property type="taxonomic scope" value="Bacteria"/>
</dbReference>
<evidence type="ECO:0000313" key="1">
    <source>
        <dbReference type="EMBL" id="KAJ02332.1"/>
    </source>
</evidence>
<organism evidence="1 2">
    <name type="scientific">Sulfitobacter mediterraneus</name>
    <dbReference type="NCBI Taxonomy" id="83219"/>
    <lineage>
        <taxon>Bacteria</taxon>
        <taxon>Pseudomonadati</taxon>
        <taxon>Pseudomonadota</taxon>
        <taxon>Alphaproteobacteria</taxon>
        <taxon>Rhodobacterales</taxon>
        <taxon>Roseobacteraceae</taxon>
        <taxon>Sulfitobacter</taxon>
    </lineage>
</organism>
<dbReference type="RefSeq" id="WP_037909758.1">
    <property type="nucleotide sequence ID" value="NZ_JEMU01000012.1"/>
</dbReference>
<sequence length="82" mass="9376">MTRILTNHIATMTEMREPHKVLERSGGKPVAIMKNSKCVGYFVPAEATLQEEPRYATLDEVMQSIARRKSINQPVLDYLKDK</sequence>
<dbReference type="Proteomes" id="UP000027337">
    <property type="component" value="Unassembled WGS sequence"/>
</dbReference>
<evidence type="ECO:0000313" key="2">
    <source>
        <dbReference type="Proteomes" id="UP000027337"/>
    </source>
</evidence>
<reference evidence="1 2" key="1">
    <citation type="journal article" date="2014" name="Genome Announc.">
        <title>Draft Genome Sequences of Two Isolates of the Roseobacter Group, Sulfitobacter sp. Strains 3SOLIMAR09 and 1FIGIMAR09, from Harbors of Mallorca Island (Mediterranean Sea).</title>
        <authorList>
            <person name="Mas-Llado M."/>
            <person name="Pina-Villalonga J.M."/>
            <person name="Brunet-Galmes I."/>
            <person name="Nogales B."/>
            <person name="Bosch R."/>
        </authorList>
    </citation>
    <scope>NUCLEOTIDE SEQUENCE [LARGE SCALE GENOMIC DNA]</scope>
    <source>
        <strain evidence="1 2">1FIGIMAR09</strain>
    </source>
</reference>
<comment type="caution">
    <text evidence="1">The sequence shown here is derived from an EMBL/GenBank/DDBJ whole genome shotgun (WGS) entry which is preliminary data.</text>
</comment>
<proteinExistence type="predicted"/>
<dbReference type="AlphaFoldDB" id="A0A061SN96"/>
<gene>
    <name evidence="1" type="ORF">PM02_14085</name>
</gene>
<protein>
    <recommendedName>
        <fullName evidence="3">Antitoxin StbD</fullName>
    </recommendedName>
</protein>
<name>A0A061SN96_9RHOB</name>
<dbReference type="EMBL" id="JEMU01000012">
    <property type="protein sequence ID" value="KAJ02332.1"/>
    <property type="molecule type" value="Genomic_DNA"/>
</dbReference>
<accession>A0A061SN96</accession>